<keyword evidence="3" id="KW-1185">Reference proteome</keyword>
<evidence type="ECO:0000313" key="3">
    <source>
        <dbReference type="Proteomes" id="UP000812966"/>
    </source>
</evidence>
<protein>
    <submittedName>
        <fullName evidence="2">Uncharacterized protein</fullName>
    </submittedName>
</protein>
<evidence type="ECO:0000256" key="1">
    <source>
        <dbReference type="SAM" id="MobiDB-lite"/>
    </source>
</evidence>
<comment type="caution">
    <text evidence="2">The sequence shown here is derived from an EMBL/GenBank/DDBJ whole genome shotgun (WGS) entry which is preliminary data.</text>
</comment>
<proteinExistence type="predicted"/>
<dbReference type="AlphaFoldDB" id="A0A8K0JL40"/>
<dbReference type="EMBL" id="JABELV010000080">
    <property type="protein sequence ID" value="KAG7531879.1"/>
    <property type="molecule type" value="Genomic_DNA"/>
</dbReference>
<reference evidence="2" key="1">
    <citation type="submission" date="2020-04" db="EMBL/GenBank/DDBJ databases">
        <title>Analysis of mating type loci in Filobasidium floriforme.</title>
        <authorList>
            <person name="Nowrousian M."/>
        </authorList>
    </citation>
    <scope>NUCLEOTIDE SEQUENCE</scope>
    <source>
        <strain evidence="2">CBS 6242</strain>
    </source>
</reference>
<sequence length="435" mass="49689">MDRRPEAIVTSLEPTARPPLSKTRTTDRQSSFSPSTYSQEEQQLFVLKEYSLVGHNTARGPLERLARFSLDRHEYIVTTYSQIGQPDQAESYVIHHPPDTPESHVISWRLDEGCRFVQTLDFDRKVPPFALFETSIEGGHADEVVYTVVPFSQTVKTRQPVDTSHYFPLTQICGKSTTPSVISYLPLQFPPRQYDRRIRHGLAGRIRTARADIPVFYTLGTRLGIRGRRCEIWAYLIKLEKGEVQAYHHNSLEVPADASRCICTPSLFGVFAPDRIILWQLENTAHLPLESPMHRFEVLCETKGLIEIYQVNQNLLIFAFQDRLARYHLAEKQLEQQYVIQLPKKPSDIFFLHTYTFLVHPEQIVILDLSTGLEVQVTEGEFRVLDRPSKGISGRYQGQPGTILQAGREANRPICYKLEFNGHRAPGVSVACLSL</sequence>
<gene>
    <name evidence="2" type="ORF">FFLO_04025</name>
</gene>
<accession>A0A8K0JL40</accession>
<name>A0A8K0JL40_9TREE</name>
<feature type="compositionally biased region" description="Polar residues" evidence="1">
    <location>
        <begin position="28"/>
        <end position="37"/>
    </location>
</feature>
<dbReference type="Proteomes" id="UP000812966">
    <property type="component" value="Unassembled WGS sequence"/>
</dbReference>
<feature type="region of interest" description="Disordered" evidence="1">
    <location>
        <begin position="1"/>
        <end position="37"/>
    </location>
</feature>
<evidence type="ECO:0000313" key="2">
    <source>
        <dbReference type="EMBL" id="KAG7531879.1"/>
    </source>
</evidence>
<organism evidence="2 3">
    <name type="scientific">Filobasidium floriforme</name>
    <dbReference type="NCBI Taxonomy" id="5210"/>
    <lineage>
        <taxon>Eukaryota</taxon>
        <taxon>Fungi</taxon>
        <taxon>Dikarya</taxon>
        <taxon>Basidiomycota</taxon>
        <taxon>Agaricomycotina</taxon>
        <taxon>Tremellomycetes</taxon>
        <taxon>Filobasidiales</taxon>
        <taxon>Filobasidiaceae</taxon>
        <taxon>Filobasidium</taxon>
    </lineage>
</organism>